<dbReference type="RefSeq" id="WP_003542386.1">
    <property type="nucleotide sequence ID" value="NC_015565.1"/>
</dbReference>
<dbReference type="eggNOG" id="COG2608">
    <property type="taxonomic scope" value="Bacteria"/>
</dbReference>
<dbReference type="Gene3D" id="3.30.70.100">
    <property type="match status" value="1"/>
</dbReference>
<dbReference type="STRING" id="868595.Desca_0387"/>
<dbReference type="HOGENOM" id="CLU_134973_10_4_9"/>
<accession>F6B6V7</accession>
<dbReference type="AlphaFoldDB" id="F6B6V7"/>
<evidence type="ECO:0000256" key="2">
    <source>
        <dbReference type="ARBA" id="ARBA00023008"/>
    </source>
</evidence>
<protein>
    <submittedName>
        <fullName evidence="4">Copper ion binding protein</fullName>
    </submittedName>
</protein>
<keyword evidence="5" id="KW-1185">Reference proteome</keyword>
<feature type="domain" description="HMA" evidence="3">
    <location>
        <begin position="1"/>
        <end position="63"/>
    </location>
</feature>
<proteinExistence type="predicted"/>
<dbReference type="EMBL" id="CP002736">
    <property type="protein sequence ID" value="AEF93282.1"/>
    <property type="molecule type" value="Genomic_DNA"/>
</dbReference>
<dbReference type="CDD" id="cd00371">
    <property type="entry name" value="HMA"/>
    <property type="match status" value="1"/>
</dbReference>
<organism evidence="4 5">
    <name type="scientific">Desulfotomaculum nigrificans (strain DSM 14880 / VKM B-2319 / CO-1-SRB)</name>
    <name type="common">Desulfotomaculum carboxydivorans</name>
    <dbReference type="NCBI Taxonomy" id="868595"/>
    <lineage>
        <taxon>Bacteria</taxon>
        <taxon>Bacillati</taxon>
        <taxon>Bacillota</taxon>
        <taxon>Clostridia</taxon>
        <taxon>Eubacteriales</taxon>
        <taxon>Desulfotomaculaceae</taxon>
        <taxon>Desulfotomaculum</taxon>
    </lineage>
</organism>
<dbReference type="InterPro" id="IPR006122">
    <property type="entry name" value="HMA_Cu_ion-bd"/>
</dbReference>
<dbReference type="Pfam" id="PF00403">
    <property type="entry name" value="HMA"/>
    <property type="match status" value="1"/>
</dbReference>
<dbReference type="InterPro" id="IPR036163">
    <property type="entry name" value="HMA_dom_sf"/>
</dbReference>
<dbReference type="InterPro" id="IPR017969">
    <property type="entry name" value="Heavy-metal-associated_CS"/>
</dbReference>
<reference evidence="4 5" key="1">
    <citation type="submission" date="2011-05" db="EMBL/GenBank/DDBJ databases">
        <title>Complete sequence of Desulfotomaculum carboxydivorans CO-1-SRB.</title>
        <authorList>
            <consortium name="US DOE Joint Genome Institute"/>
            <person name="Lucas S."/>
            <person name="Han J."/>
            <person name="Lapidus A."/>
            <person name="Cheng J.-F."/>
            <person name="Goodwin L."/>
            <person name="Pitluck S."/>
            <person name="Peters L."/>
            <person name="Mikhailova N."/>
            <person name="Lu M."/>
            <person name="Han C."/>
            <person name="Tapia R."/>
            <person name="Land M."/>
            <person name="Hauser L."/>
            <person name="Kyrpides N."/>
            <person name="Ivanova N."/>
            <person name="Pagani I."/>
            <person name="Stams A."/>
            <person name="Plugge C."/>
            <person name="Muyzer G."/>
            <person name="Kuever J."/>
            <person name="Parshina S."/>
            <person name="Ivanova A."/>
            <person name="Nazina T."/>
            <person name="Woyke T."/>
        </authorList>
    </citation>
    <scope>NUCLEOTIDE SEQUENCE [LARGE SCALE GENOMIC DNA]</scope>
    <source>
        <strain evidence="5">DSM 14880 / VKM B-2319 / CO-1-SRB</strain>
    </source>
</reference>
<gene>
    <name evidence="4" type="ordered locus">Desca_0387</name>
</gene>
<evidence type="ECO:0000313" key="4">
    <source>
        <dbReference type="EMBL" id="AEF93282.1"/>
    </source>
</evidence>
<dbReference type="GO" id="GO:0005507">
    <property type="term" value="F:copper ion binding"/>
    <property type="evidence" value="ECO:0007669"/>
    <property type="project" value="InterPro"/>
</dbReference>
<dbReference type="NCBIfam" id="TIGR00003">
    <property type="entry name" value="copper ion binding protein"/>
    <property type="match status" value="1"/>
</dbReference>
<evidence type="ECO:0000313" key="5">
    <source>
        <dbReference type="Proteomes" id="UP000009226"/>
    </source>
</evidence>
<keyword evidence="1" id="KW-0479">Metal-binding</keyword>
<name>F6B6V7_DESCC</name>
<evidence type="ECO:0000256" key="1">
    <source>
        <dbReference type="ARBA" id="ARBA00022723"/>
    </source>
</evidence>
<keyword evidence="2" id="KW-0186">Copper</keyword>
<dbReference type="KEGG" id="dca:Desca_0387"/>
<dbReference type="Proteomes" id="UP000009226">
    <property type="component" value="Chromosome"/>
</dbReference>
<dbReference type="SUPFAM" id="SSF55008">
    <property type="entry name" value="HMA, heavy metal-associated domain"/>
    <property type="match status" value="1"/>
</dbReference>
<dbReference type="InterPro" id="IPR006121">
    <property type="entry name" value="HMA_dom"/>
</dbReference>
<evidence type="ECO:0000259" key="3">
    <source>
        <dbReference type="PROSITE" id="PS50846"/>
    </source>
</evidence>
<sequence length="64" mass="6719">MTVLKVEGMSCNHCKMAVEKAVKAVAGVESVQVNLDKKEVVVNGSADRAQVAKAIEEAGYEVVG</sequence>
<dbReference type="PROSITE" id="PS01047">
    <property type="entry name" value="HMA_1"/>
    <property type="match status" value="1"/>
</dbReference>
<dbReference type="PROSITE" id="PS50846">
    <property type="entry name" value="HMA_2"/>
    <property type="match status" value="1"/>
</dbReference>